<keyword evidence="2" id="KW-1185">Reference proteome</keyword>
<name>A0A4Q0MNA4_9HYPH</name>
<proteinExistence type="predicted"/>
<gene>
    <name evidence="1" type="ORF">EK403_00280</name>
</gene>
<dbReference type="AlphaFoldDB" id="A0A4Q0MNA4"/>
<dbReference type="Proteomes" id="UP000289708">
    <property type="component" value="Unassembled WGS sequence"/>
</dbReference>
<dbReference type="EMBL" id="RYFI01000001">
    <property type="protein sequence ID" value="RXF75341.1"/>
    <property type="molecule type" value="Genomic_DNA"/>
</dbReference>
<sequence>MRTTLEGGGDTAMHWGRLSADFEFDGSWRDIYVLDAALPDWSKVWNCLFDLNPRPALNSADYSGPMPKSFDWAGQLAGGRAHLGVAFGKITFNCHFFDESQIEFDLDPRFVNSLAEAEDIARFMTLLGEATGKAVISTWENCQDAVIARYDPVSTEVTWLPVVGPSAKLPSSE</sequence>
<organism evidence="1 2">
    <name type="scientific">Hansschlegelia zhihuaiae</name>
    <dbReference type="NCBI Taxonomy" id="405005"/>
    <lineage>
        <taxon>Bacteria</taxon>
        <taxon>Pseudomonadati</taxon>
        <taxon>Pseudomonadota</taxon>
        <taxon>Alphaproteobacteria</taxon>
        <taxon>Hyphomicrobiales</taxon>
        <taxon>Methylopilaceae</taxon>
        <taxon>Hansschlegelia</taxon>
    </lineage>
</organism>
<reference evidence="1 2" key="1">
    <citation type="submission" date="2018-12" db="EMBL/GenBank/DDBJ databases">
        <title>bacterium Hansschlegelia zhihuaiae S113.</title>
        <authorList>
            <person name="He J."/>
        </authorList>
    </citation>
    <scope>NUCLEOTIDE SEQUENCE [LARGE SCALE GENOMIC DNA]</scope>
    <source>
        <strain evidence="1 2">S 113</strain>
    </source>
</reference>
<accession>A0A4Q0MNA4</accession>
<evidence type="ECO:0000313" key="1">
    <source>
        <dbReference type="EMBL" id="RXF75341.1"/>
    </source>
</evidence>
<evidence type="ECO:0000313" key="2">
    <source>
        <dbReference type="Proteomes" id="UP000289708"/>
    </source>
</evidence>
<protein>
    <submittedName>
        <fullName evidence="1">Uncharacterized protein</fullName>
    </submittedName>
</protein>
<dbReference type="RefSeq" id="WP_128775520.1">
    <property type="nucleotide sequence ID" value="NZ_RYFI01000001.1"/>
</dbReference>
<comment type="caution">
    <text evidence="1">The sequence shown here is derived from an EMBL/GenBank/DDBJ whole genome shotgun (WGS) entry which is preliminary data.</text>
</comment>
<dbReference type="OrthoDB" id="7875217at2"/>